<dbReference type="PANTHER" id="PTHR34265">
    <property type="entry name" value="TYPE III PANTOTHENATE KINASE"/>
    <property type="match status" value="1"/>
</dbReference>
<dbReference type="GO" id="GO:0005737">
    <property type="term" value="C:cytoplasm"/>
    <property type="evidence" value="ECO:0007669"/>
    <property type="project" value="UniProtKB-SubCell"/>
</dbReference>
<dbReference type="PANTHER" id="PTHR34265:SF1">
    <property type="entry name" value="TYPE III PANTOTHENATE KINASE"/>
    <property type="match status" value="1"/>
</dbReference>
<keyword evidence="9 16" id="KW-0547">Nucleotide-binding</keyword>
<evidence type="ECO:0000256" key="4">
    <source>
        <dbReference type="ARBA" id="ARBA00005225"/>
    </source>
</evidence>
<evidence type="ECO:0000256" key="11">
    <source>
        <dbReference type="ARBA" id="ARBA00022840"/>
    </source>
</evidence>
<evidence type="ECO:0000256" key="16">
    <source>
        <dbReference type="HAMAP-Rule" id="MF_01274"/>
    </source>
</evidence>
<dbReference type="Gene3D" id="3.30.420.40">
    <property type="match status" value="1"/>
</dbReference>
<evidence type="ECO:0000256" key="13">
    <source>
        <dbReference type="ARBA" id="ARBA00022993"/>
    </source>
</evidence>
<keyword evidence="11 16" id="KW-0067">ATP-binding</keyword>
<dbReference type="SUPFAM" id="SSF53067">
    <property type="entry name" value="Actin-like ATPase domain"/>
    <property type="match status" value="2"/>
</dbReference>
<evidence type="ECO:0000256" key="14">
    <source>
        <dbReference type="ARBA" id="ARBA00038036"/>
    </source>
</evidence>
<feature type="binding site" evidence="16">
    <location>
        <position position="177"/>
    </location>
    <ligand>
        <name>substrate</name>
    </ligand>
</feature>
<feature type="binding site" evidence="16">
    <location>
        <position position="89"/>
    </location>
    <ligand>
        <name>substrate</name>
    </ligand>
</feature>
<dbReference type="HAMAP" id="MF_01274">
    <property type="entry name" value="Pantothen_kinase_3"/>
    <property type="match status" value="1"/>
</dbReference>
<comment type="caution">
    <text evidence="17">The sequence shown here is derived from an EMBL/GenBank/DDBJ whole genome shotgun (WGS) entry which is preliminary data.</text>
</comment>
<evidence type="ECO:0000256" key="2">
    <source>
        <dbReference type="ARBA" id="ARBA00001958"/>
    </source>
</evidence>
<evidence type="ECO:0000256" key="9">
    <source>
        <dbReference type="ARBA" id="ARBA00022741"/>
    </source>
</evidence>
<evidence type="ECO:0000256" key="12">
    <source>
        <dbReference type="ARBA" id="ARBA00022958"/>
    </source>
</evidence>
<keyword evidence="10 16" id="KW-0418">Kinase</keyword>
<comment type="cofactor">
    <cofactor evidence="16">
        <name>NH4(+)</name>
        <dbReference type="ChEBI" id="CHEBI:28938"/>
    </cofactor>
    <cofactor evidence="16">
        <name>K(+)</name>
        <dbReference type="ChEBI" id="CHEBI:29103"/>
    </cofactor>
    <text evidence="16">A monovalent cation. Ammonium or potassium.</text>
</comment>
<evidence type="ECO:0000256" key="8">
    <source>
        <dbReference type="ARBA" id="ARBA00022679"/>
    </source>
</evidence>
<feature type="binding site" evidence="16">
    <location>
        <position position="119"/>
    </location>
    <ligand>
        <name>K(+)</name>
        <dbReference type="ChEBI" id="CHEBI:29103"/>
    </ligand>
</feature>
<sequence>MSLNLTIDQGNTVAKMALWDGIELIDIVNEAHLCAQTVEQFTHGRGAIDAAIYCSVSDDGSAVLGSIRHIAKRVCRLSSRCRLPIKIDYGTPGTLGADRIAAAVGAVSLHPGQNLLVVDAGTAVTYDFVTADGTFRGGNITPGLKMRLDALHRYTARLPQLEVPASIEHRRVLGKDTADAMILGAVYGIVGAVSFYMSKLRDTKVVMTGGNAPLLSPLLDFEVDVDEHLVSKGLNSILLYNENKK</sequence>
<protein>
    <recommendedName>
        <fullName evidence="15 16">Type III pantothenate kinase</fullName>
        <ecNumber evidence="6 16">2.7.1.33</ecNumber>
    </recommendedName>
    <alternativeName>
        <fullName evidence="16">PanK-III</fullName>
    </alternativeName>
    <alternativeName>
        <fullName evidence="16">Pantothenic acid kinase</fullName>
    </alternativeName>
</protein>
<keyword evidence="16" id="KW-0479">Metal-binding</keyword>
<dbReference type="InterPro" id="IPR004619">
    <property type="entry name" value="Type_III_PanK"/>
</dbReference>
<keyword evidence="12 16" id="KW-0630">Potassium</keyword>
<comment type="function">
    <text evidence="16">Catalyzes the phosphorylation of pantothenate (Pan), the first step in CoA biosynthesis.</text>
</comment>
<dbReference type="GO" id="GO:0005524">
    <property type="term" value="F:ATP binding"/>
    <property type="evidence" value="ECO:0007669"/>
    <property type="project" value="UniProtKB-UniRule"/>
</dbReference>
<comment type="catalytic activity">
    <reaction evidence="1 16">
        <text>(R)-pantothenate + ATP = (R)-4'-phosphopantothenate + ADP + H(+)</text>
        <dbReference type="Rhea" id="RHEA:16373"/>
        <dbReference type="ChEBI" id="CHEBI:10986"/>
        <dbReference type="ChEBI" id="CHEBI:15378"/>
        <dbReference type="ChEBI" id="CHEBI:29032"/>
        <dbReference type="ChEBI" id="CHEBI:30616"/>
        <dbReference type="ChEBI" id="CHEBI:456216"/>
        <dbReference type="EC" id="2.7.1.33"/>
    </reaction>
</comment>
<evidence type="ECO:0000256" key="1">
    <source>
        <dbReference type="ARBA" id="ARBA00001206"/>
    </source>
</evidence>
<reference evidence="17" key="2">
    <citation type="submission" date="2021-09" db="EMBL/GenBank/DDBJ databases">
        <authorList>
            <person name="Gilroy R."/>
        </authorList>
    </citation>
    <scope>NUCLEOTIDE SEQUENCE</scope>
    <source>
        <strain evidence="17">4100</strain>
    </source>
</reference>
<feature type="binding site" evidence="16">
    <location>
        <begin position="96"/>
        <end position="99"/>
    </location>
    <ligand>
        <name>substrate</name>
    </ligand>
</feature>
<dbReference type="Proteomes" id="UP000711407">
    <property type="component" value="Unassembled WGS sequence"/>
</dbReference>
<evidence type="ECO:0000256" key="3">
    <source>
        <dbReference type="ARBA" id="ARBA00004496"/>
    </source>
</evidence>
<comment type="pathway">
    <text evidence="4 16">Cofactor biosynthesis; coenzyme A biosynthesis; CoA from (R)-pantothenate: step 1/5.</text>
</comment>
<evidence type="ECO:0000256" key="6">
    <source>
        <dbReference type="ARBA" id="ARBA00012102"/>
    </source>
</evidence>
<gene>
    <name evidence="16" type="primary">coaX</name>
    <name evidence="17" type="ORF">K8V47_09840</name>
</gene>
<dbReference type="EMBL" id="DYXT01000051">
    <property type="protein sequence ID" value="HJE40039.1"/>
    <property type="molecule type" value="Genomic_DNA"/>
</dbReference>
<dbReference type="Pfam" id="PF03309">
    <property type="entry name" value="Pan_kinase"/>
    <property type="match status" value="1"/>
</dbReference>
<reference evidence="17" key="1">
    <citation type="journal article" date="2021" name="PeerJ">
        <title>Extensive microbial diversity within the chicken gut microbiome revealed by metagenomics and culture.</title>
        <authorList>
            <person name="Gilroy R."/>
            <person name="Ravi A."/>
            <person name="Getino M."/>
            <person name="Pursley I."/>
            <person name="Horton D.L."/>
            <person name="Alikhan N.F."/>
            <person name="Baker D."/>
            <person name="Gharbi K."/>
            <person name="Hall N."/>
            <person name="Watson M."/>
            <person name="Adriaenssens E.M."/>
            <person name="Foster-Nyarko E."/>
            <person name="Jarju S."/>
            <person name="Secka A."/>
            <person name="Antonio M."/>
            <person name="Oren A."/>
            <person name="Chaudhuri R.R."/>
            <person name="La Ragione R."/>
            <person name="Hildebrand F."/>
            <person name="Pallen M.J."/>
        </authorList>
    </citation>
    <scope>NUCLEOTIDE SEQUENCE</scope>
    <source>
        <strain evidence="17">4100</strain>
    </source>
</reference>
<evidence type="ECO:0000313" key="18">
    <source>
        <dbReference type="Proteomes" id="UP000711407"/>
    </source>
</evidence>
<proteinExistence type="inferred from homology"/>
<evidence type="ECO:0000256" key="5">
    <source>
        <dbReference type="ARBA" id="ARBA00011738"/>
    </source>
</evidence>
<accession>A0A4Q0U9E6</accession>
<evidence type="ECO:0000256" key="7">
    <source>
        <dbReference type="ARBA" id="ARBA00022490"/>
    </source>
</evidence>
<comment type="subunit">
    <text evidence="5 16">Homodimer.</text>
</comment>
<dbReference type="AlphaFoldDB" id="A0A4Q0U9E6"/>
<dbReference type="GO" id="GO:0046872">
    <property type="term" value="F:metal ion binding"/>
    <property type="evidence" value="ECO:0007669"/>
    <property type="project" value="UniProtKB-KW"/>
</dbReference>
<dbReference type="GO" id="GO:0004594">
    <property type="term" value="F:pantothenate kinase activity"/>
    <property type="evidence" value="ECO:0007669"/>
    <property type="project" value="UniProtKB-UniRule"/>
</dbReference>
<feature type="binding site" evidence="16">
    <location>
        <position position="122"/>
    </location>
    <ligand>
        <name>ATP</name>
        <dbReference type="ChEBI" id="CHEBI:30616"/>
    </ligand>
</feature>
<comment type="subcellular location">
    <subcellularLocation>
        <location evidence="3 16">Cytoplasm</location>
    </subcellularLocation>
</comment>
<keyword evidence="8 16" id="KW-0808">Transferase</keyword>
<dbReference type="NCBIfam" id="TIGR00671">
    <property type="entry name" value="baf"/>
    <property type="match status" value="1"/>
</dbReference>
<keyword evidence="7 16" id="KW-0963">Cytoplasm</keyword>
<feature type="active site" description="Proton acceptor" evidence="16">
    <location>
        <position position="98"/>
    </location>
</feature>
<dbReference type="InterPro" id="IPR043129">
    <property type="entry name" value="ATPase_NBD"/>
</dbReference>
<evidence type="ECO:0000256" key="15">
    <source>
        <dbReference type="ARBA" id="ARBA00040883"/>
    </source>
</evidence>
<dbReference type="GO" id="GO:0015937">
    <property type="term" value="P:coenzyme A biosynthetic process"/>
    <property type="evidence" value="ECO:0007669"/>
    <property type="project" value="UniProtKB-UniRule"/>
</dbReference>
<dbReference type="EC" id="2.7.1.33" evidence="6 16"/>
<feature type="binding site" evidence="16">
    <location>
        <begin position="8"/>
        <end position="15"/>
    </location>
    <ligand>
        <name>ATP</name>
        <dbReference type="ChEBI" id="CHEBI:30616"/>
    </ligand>
</feature>
<dbReference type="CDD" id="cd24015">
    <property type="entry name" value="ASKHA_NBD_PanK-III"/>
    <property type="match status" value="1"/>
</dbReference>
<evidence type="ECO:0000256" key="10">
    <source>
        <dbReference type="ARBA" id="ARBA00022777"/>
    </source>
</evidence>
<comment type="cofactor">
    <cofactor evidence="2">
        <name>K(+)</name>
        <dbReference type="ChEBI" id="CHEBI:29103"/>
    </cofactor>
</comment>
<organism evidence="17 18">
    <name type="scientific">Candidatus Amulumruptor caecigallinarius</name>
    <dbReference type="NCBI Taxonomy" id="2109911"/>
    <lineage>
        <taxon>Bacteria</taxon>
        <taxon>Pseudomonadati</taxon>
        <taxon>Bacteroidota</taxon>
        <taxon>Bacteroidia</taxon>
        <taxon>Bacteroidales</taxon>
        <taxon>Muribaculaceae</taxon>
        <taxon>Candidatus Amulumruptor</taxon>
    </lineage>
</organism>
<keyword evidence="13 16" id="KW-0173">Coenzyme A biosynthesis</keyword>
<name>A0A4Q0U9E6_9BACT</name>
<comment type="similarity">
    <text evidence="14 16">Belongs to the type III pantothenate kinase family.</text>
</comment>
<evidence type="ECO:0000313" key="17">
    <source>
        <dbReference type="EMBL" id="HJE40039.1"/>
    </source>
</evidence>